<protein>
    <submittedName>
        <fullName evidence="3">Transglutaminase-like superfamily protein</fullName>
    </submittedName>
</protein>
<dbReference type="STRING" id="48467.SAMN02745166_02010"/>
<dbReference type="InterPro" id="IPR032698">
    <property type="entry name" value="SirB1_N"/>
</dbReference>
<comment type="similarity">
    <text evidence="1">Belongs to the UPF0162 family.</text>
</comment>
<proteinExistence type="inferred from homology"/>
<reference evidence="4" key="1">
    <citation type="submission" date="2017-02" db="EMBL/GenBank/DDBJ databases">
        <authorList>
            <person name="Varghese N."/>
            <person name="Submissions S."/>
        </authorList>
    </citation>
    <scope>NUCLEOTIDE SEQUENCE [LARGE SCALE GENOMIC DNA]</scope>
    <source>
        <strain evidence="4">ATCC 700200</strain>
    </source>
</reference>
<evidence type="ECO:0000256" key="1">
    <source>
        <dbReference type="ARBA" id="ARBA00007100"/>
    </source>
</evidence>
<dbReference type="RefSeq" id="WP_078813206.1">
    <property type="nucleotide sequence ID" value="NZ_FUYE01000005.1"/>
</dbReference>
<dbReference type="OrthoDB" id="188084at2"/>
<dbReference type="Pfam" id="PF13369">
    <property type="entry name" value="Transglut_core2"/>
    <property type="match status" value="1"/>
</dbReference>
<evidence type="ECO:0000313" key="4">
    <source>
        <dbReference type="Proteomes" id="UP000190774"/>
    </source>
</evidence>
<name>A0A1T4XUV2_9BACT</name>
<evidence type="ECO:0000313" key="3">
    <source>
        <dbReference type="EMBL" id="SKA92938.1"/>
    </source>
</evidence>
<accession>A0A1T4XUV2</accession>
<dbReference type="PANTHER" id="PTHR31350">
    <property type="entry name" value="SI:DKEY-261L7.2"/>
    <property type="match status" value="1"/>
</dbReference>
<feature type="domain" description="Protein SirB1 N-terminal" evidence="2">
    <location>
        <begin position="105"/>
        <end position="252"/>
    </location>
</feature>
<organism evidence="3 4">
    <name type="scientific">Prosthecobacter debontii</name>
    <dbReference type="NCBI Taxonomy" id="48467"/>
    <lineage>
        <taxon>Bacteria</taxon>
        <taxon>Pseudomonadati</taxon>
        <taxon>Verrucomicrobiota</taxon>
        <taxon>Verrucomicrobiia</taxon>
        <taxon>Verrucomicrobiales</taxon>
        <taxon>Verrucomicrobiaceae</taxon>
        <taxon>Prosthecobacter</taxon>
    </lineage>
</organism>
<evidence type="ECO:0000259" key="2">
    <source>
        <dbReference type="Pfam" id="PF13369"/>
    </source>
</evidence>
<dbReference type="Proteomes" id="UP000190774">
    <property type="component" value="Unassembled WGS sequence"/>
</dbReference>
<gene>
    <name evidence="3" type="ORF">SAMN02745166_02010</name>
</gene>
<dbReference type="PANTHER" id="PTHR31350:SF21">
    <property type="entry name" value="F-BOX ONLY PROTEIN 21"/>
    <property type="match status" value="1"/>
</dbReference>
<dbReference type="AlphaFoldDB" id="A0A1T4XUV2"/>
<dbReference type="EMBL" id="FUYE01000005">
    <property type="protein sequence ID" value="SKA92938.1"/>
    <property type="molecule type" value="Genomic_DNA"/>
</dbReference>
<sequence>MSGLAKLDHLISLLDDDSQVVQEAIQKELLSMRQELPERLRLMDRPLTEEEEQRMGRLLEPARRAELEERWMRWRWLDHPTTQLEEGIAQISAYLHSWRTQPGELSQKLDALAEEAFRDQGRMDARELSDWLFSPVNGTARFRGNSKDYYTPHNSNLFWVLETGLGNPISLCCLYRLLGQRFGLDIYGCNFPGHFLAQVEHAERTWLVDCFNRGRFMLSTDVARHHPAANPSIEDVIRTAASTDAILLRILRNLDEAFDRIDNFTSRQVMRNLAVKLMED</sequence>
<keyword evidence="4" id="KW-1185">Reference proteome</keyword>